<keyword evidence="5" id="KW-0804">Transcription</keyword>
<keyword evidence="3" id="KW-0862">Zinc</keyword>
<keyword evidence="4" id="KW-0805">Transcription regulation</keyword>
<feature type="compositionally biased region" description="Basic and acidic residues" evidence="7">
    <location>
        <begin position="482"/>
        <end position="496"/>
    </location>
</feature>
<feature type="compositionally biased region" description="Polar residues" evidence="7">
    <location>
        <begin position="1466"/>
        <end position="1486"/>
    </location>
</feature>
<dbReference type="GO" id="GO:0140566">
    <property type="term" value="F:histone reader activity"/>
    <property type="evidence" value="ECO:0007669"/>
    <property type="project" value="InterPro"/>
</dbReference>
<dbReference type="InterPro" id="IPR056280">
    <property type="entry name" value="AIPP2-like_SPOC"/>
</dbReference>
<dbReference type="PROSITE" id="PS50016">
    <property type="entry name" value="ZF_PHD_2"/>
    <property type="match status" value="1"/>
</dbReference>
<feature type="compositionally biased region" description="Polar residues" evidence="7">
    <location>
        <begin position="1364"/>
        <end position="1376"/>
    </location>
</feature>
<evidence type="ECO:0000256" key="1">
    <source>
        <dbReference type="ARBA" id="ARBA00022723"/>
    </source>
</evidence>
<reference evidence="10 11" key="1">
    <citation type="journal article" date="2019" name="Plant Biotechnol. J.">
        <title>The red bayberry genome and genetic basis of sex determination.</title>
        <authorList>
            <person name="Jia H.M."/>
            <person name="Jia H.J."/>
            <person name="Cai Q.L."/>
            <person name="Wang Y."/>
            <person name="Zhao H.B."/>
            <person name="Yang W.F."/>
            <person name="Wang G.Y."/>
            <person name="Li Y.H."/>
            <person name="Zhan D.L."/>
            <person name="Shen Y.T."/>
            <person name="Niu Q.F."/>
            <person name="Chang L."/>
            <person name="Qiu J."/>
            <person name="Zhao L."/>
            <person name="Xie H.B."/>
            <person name="Fu W.Y."/>
            <person name="Jin J."/>
            <person name="Li X.W."/>
            <person name="Jiao Y."/>
            <person name="Zhou C.C."/>
            <person name="Tu T."/>
            <person name="Chai C.Y."/>
            <person name="Gao J.L."/>
            <person name="Fan L.J."/>
            <person name="van de Weg E."/>
            <person name="Wang J.Y."/>
            <person name="Gao Z.S."/>
        </authorList>
    </citation>
    <scope>NUCLEOTIDE SEQUENCE [LARGE SCALE GENOMIC DNA]</scope>
    <source>
        <tissue evidence="10">Leaves</tissue>
    </source>
</reference>
<comment type="caution">
    <text evidence="10">The sequence shown here is derived from an EMBL/GenBank/DDBJ whole genome shotgun (WGS) entry which is preliminary data.</text>
</comment>
<dbReference type="GO" id="GO:0008270">
    <property type="term" value="F:zinc ion binding"/>
    <property type="evidence" value="ECO:0007669"/>
    <property type="project" value="UniProtKB-KW"/>
</dbReference>
<feature type="compositionally biased region" description="Polar residues" evidence="7">
    <location>
        <begin position="145"/>
        <end position="158"/>
    </location>
</feature>
<feature type="region of interest" description="Disordered" evidence="7">
    <location>
        <begin position="947"/>
        <end position="974"/>
    </location>
</feature>
<dbReference type="InterPro" id="IPR019787">
    <property type="entry name" value="Znf_PHD-finger"/>
</dbReference>
<feature type="region of interest" description="Disordered" evidence="7">
    <location>
        <begin position="145"/>
        <end position="164"/>
    </location>
</feature>
<feature type="compositionally biased region" description="Basic and acidic residues" evidence="7">
    <location>
        <begin position="621"/>
        <end position="638"/>
    </location>
</feature>
<feature type="region of interest" description="Disordered" evidence="7">
    <location>
        <begin position="275"/>
        <end position="297"/>
    </location>
</feature>
<evidence type="ECO:0000256" key="5">
    <source>
        <dbReference type="ARBA" id="ARBA00023163"/>
    </source>
</evidence>
<feature type="region of interest" description="Disordered" evidence="7">
    <location>
        <begin position="1303"/>
        <end position="1352"/>
    </location>
</feature>
<evidence type="ECO:0000256" key="8">
    <source>
        <dbReference type="SAM" id="Phobius"/>
    </source>
</evidence>
<feature type="compositionally biased region" description="Polar residues" evidence="7">
    <location>
        <begin position="1326"/>
        <end position="1346"/>
    </location>
</feature>
<feature type="compositionally biased region" description="Low complexity" evidence="7">
    <location>
        <begin position="708"/>
        <end position="719"/>
    </location>
</feature>
<feature type="transmembrane region" description="Helical" evidence="8">
    <location>
        <begin position="1196"/>
        <end position="1220"/>
    </location>
</feature>
<evidence type="ECO:0000256" key="4">
    <source>
        <dbReference type="ARBA" id="ARBA00023015"/>
    </source>
</evidence>
<keyword evidence="8" id="KW-1133">Transmembrane helix</keyword>
<sequence length="1688" mass="183862">MQGPADETKHDIEKNMYSSLSRPLIDIEKQMNSKFTFIILLSPSFYVLSRMVFSPPETNFGKCSMRKKVRMRGESGTCNVCSAPCSSCMHLNRALMGSKTEEFSDESCRVNVASQYSVNESGTLSSLRSIASDNLQHTTSETSNLLSVNSSHDSLSENADSKATLRSSVISDASEDLEMLPKSTSGGGISEDQLSSNPQCVLNQRTFSNKYDEIKGVECHDDNISCVSRPDDANAAVSDHNRNINSSTASVSSLALEGSWKATQFNKLGSSEILSSKDADAKSSSPKVRSPYSHAHSCKSLSCNTNFSGLEETPSFHIQDKAPECSMENINSAKEAAPNIASAQKSVAYKGSLIGGRSDVSMINSPKSEAEAQNDKGDPSDETLKASDQVDHNDKSNELVELPDIHGPPLPSVSRDEGDESDIVEQDVKVCDICGDAGREDLLAICSRCSDGAEHTYCMREMLKKVPEGDWLCEECKFAEESESQKQGSELEDKRTNKVGSSTHVSGKRRAENMEVASAKRQELDIGTGSPKPSSPSGIISGSPKPLSPTRPVALSRDSSFKSLDKGKLKSAHQTSFGNLAINDVLETARSPTTGPRLQTPKGTLLKSNSFNTLNSKPKVKHVDEVPQKQKGSREHTSIDTMEGPARRISKSMSFKCATSGRTNASESKVKMLPSKFTPVRDLKTSKQAKERGTFERNVLSKLDRPLVSSTTASSTVSTPKVDQKLASRGETSLPSFGGNNRESKVVQSDGKLSLSKVTSSLGRKVIEIPVTSVGASSTSGMCSPASEQKLSPVGSKDEPLSNASMNAERPSNNDDGTVPDGLPLSEEKINQCEKTRESPSIRSRPTATIASKAVFCQKCKDTGHATEFCTSGTPQASGIDVSAARSSRAETRGGNKLKAAIDAALLRRPEFFRTKKVLDQPDELSVSSTDLNCEIASQDQSIMLNKSKSFSSSEGTRERQAILGSSTSDDSCKQTTVNGSKQFALPPTDPFLSGVGVSDSTIVSVEKPTIGEFHSQASTAMSVLLRTSAIPEYESIWQGGFEVHRGGKVPDLCGGIQAHLSTCASPKVLEVVNKFPHKIPLHEVPRLSAWPSQFYEIGAKEDNIALYFFAKDLESYERNYKSLLDCMIKNDLALKGNFDGVELLIFSSNQLPEKSQRKAYLVYFRDTLWYLATISFLGFYGSLLEVYANVRLKELGFWGCKACTTSAGWNMLFFLWGVFRGRRVNCTDSLKKLHIPSLNVVPLEKDIPPAIMTLSENLCLPRCIDEDLPSRDRSCNKVLTSNSPTKTCATVSEDVKNSTTSLEQMGSGYQENSEQQDIRLESKSTSKIGTSSQQLSQKMRRSSPSLKEPSLLDRLDAELKTSLQASGKSGSNNGDMTMMHSDDASDRENKSSLKILPVGNKEVGIFGSVAEDKRWVKINGAQDQVKLERELKEDVEFVEDNRVVALGRDLANHRKRPYLDLSEKAPQTSTGTSPKMPWNQASTMSVHGESGDKRLKAGFGAIFGHSDPRVRNSGNYNFVSQVIDPGHCSSFEEKKCDDACDEKVILEDLGSHERFFFPVESRRVKDFGLRDNADPWKKVLSDDEVKLHGGGVPNLELALGAETKPASKGLPPFLVGALGKNSNEDRPPDRVTPEDDEGVSASLSLSLSFPFPDKEQTVKPVSKAEQLLPERPNLNDSLFLFGDFRGK</sequence>
<dbReference type="Gene3D" id="3.30.40.10">
    <property type="entry name" value="Zinc/RING finger domain, C3HC4 (zinc finger)"/>
    <property type="match status" value="1"/>
</dbReference>
<feature type="region of interest" description="Disordered" evidence="7">
    <location>
        <begin position="1364"/>
        <end position="1387"/>
    </location>
</feature>
<dbReference type="InterPro" id="IPR011011">
    <property type="entry name" value="Znf_FYVE_PHD"/>
</dbReference>
<feature type="region of interest" description="Disordered" evidence="7">
    <location>
        <begin position="174"/>
        <end position="195"/>
    </location>
</feature>
<feature type="region of interest" description="Disordered" evidence="7">
    <location>
        <begin position="482"/>
        <end position="555"/>
    </location>
</feature>
<dbReference type="InterPro" id="IPR013083">
    <property type="entry name" value="Znf_RING/FYVE/PHD"/>
</dbReference>
<feature type="compositionally biased region" description="Polar residues" evidence="7">
    <location>
        <begin position="964"/>
        <end position="974"/>
    </location>
</feature>
<accession>A0A6A1UXW4</accession>
<feature type="compositionally biased region" description="Polar residues" evidence="7">
    <location>
        <begin position="730"/>
        <end position="741"/>
    </location>
</feature>
<dbReference type="Pfam" id="PF23121">
    <property type="entry name" value="SPOC_AIPP2"/>
    <property type="match status" value="1"/>
</dbReference>
<dbReference type="SMART" id="SM00249">
    <property type="entry name" value="PHD"/>
    <property type="match status" value="1"/>
</dbReference>
<protein>
    <submittedName>
        <fullName evidence="10">Bromodomain adjacent to zinc finger domain protein 1A</fullName>
    </submittedName>
</protein>
<feature type="compositionally biased region" description="Basic and acidic residues" evidence="7">
    <location>
        <begin position="509"/>
        <end position="524"/>
    </location>
</feature>
<keyword evidence="8" id="KW-0812">Transmembrane</keyword>
<evidence type="ECO:0000313" key="10">
    <source>
        <dbReference type="EMBL" id="KAB1205294.1"/>
    </source>
</evidence>
<gene>
    <name evidence="10" type="ORF">CJ030_MR7G012070</name>
</gene>
<keyword evidence="8" id="KW-0472">Membrane</keyword>
<feature type="transmembrane region" description="Helical" evidence="8">
    <location>
        <begin position="1169"/>
        <end position="1189"/>
    </location>
</feature>
<feature type="region of interest" description="Disordered" evidence="7">
    <location>
        <begin position="774"/>
        <end position="827"/>
    </location>
</feature>
<feature type="region of interest" description="Disordered" evidence="7">
    <location>
        <begin position="610"/>
        <end position="645"/>
    </location>
</feature>
<feature type="region of interest" description="Disordered" evidence="7">
    <location>
        <begin position="1463"/>
        <end position="1487"/>
    </location>
</feature>
<evidence type="ECO:0000256" key="2">
    <source>
        <dbReference type="ARBA" id="ARBA00022771"/>
    </source>
</evidence>
<dbReference type="PANTHER" id="PTHR33304">
    <property type="match status" value="1"/>
</dbReference>
<evidence type="ECO:0000259" key="9">
    <source>
        <dbReference type="PROSITE" id="PS50016"/>
    </source>
</evidence>
<feature type="domain" description="PHD-type" evidence="9">
    <location>
        <begin position="428"/>
        <end position="479"/>
    </location>
</feature>
<dbReference type="InterPro" id="IPR001965">
    <property type="entry name" value="Znf_PHD"/>
</dbReference>
<dbReference type="OrthoDB" id="787137at2759"/>
<dbReference type="GO" id="GO:0034244">
    <property type="term" value="P:negative regulation of transcription elongation by RNA polymerase II"/>
    <property type="evidence" value="ECO:0007669"/>
    <property type="project" value="InterPro"/>
</dbReference>
<keyword evidence="1" id="KW-0479">Metal-binding</keyword>
<feature type="region of interest" description="Disordered" evidence="7">
    <location>
        <begin position="706"/>
        <end position="755"/>
    </location>
</feature>
<feature type="compositionally biased region" description="Low complexity" evidence="7">
    <location>
        <begin position="530"/>
        <end position="545"/>
    </location>
</feature>
<dbReference type="Proteomes" id="UP000516437">
    <property type="component" value="Chromosome 7"/>
</dbReference>
<evidence type="ECO:0000256" key="6">
    <source>
        <dbReference type="PROSITE-ProRule" id="PRU00146"/>
    </source>
</evidence>
<dbReference type="SUPFAM" id="SSF57903">
    <property type="entry name" value="FYVE/PHD zinc finger"/>
    <property type="match status" value="1"/>
</dbReference>
<dbReference type="EMBL" id="RXIC02000025">
    <property type="protein sequence ID" value="KAB1205294.1"/>
    <property type="molecule type" value="Genomic_DNA"/>
</dbReference>
<feature type="region of interest" description="Disordered" evidence="7">
    <location>
        <begin position="1618"/>
        <end position="1642"/>
    </location>
</feature>
<name>A0A6A1UXW4_9ROSI</name>
<feature type="compositionally biased region" description="Polar residues" evidence="7">
    <location>
        <begin position="1303"/>
        <end position="1316"/>
    </location>
</feature>
<feature type="compositionally biased region" description="Polar residues" evidence="7">
    <location>
        <begin position="802"/>
        <end position="816"/>
    </location>
</feature>
<dbReference type="PANTHER" id="PTHR33304:SF9">
    <property type="entry name" value="RING_FYVE_PHD ZINC FINGER SUPERFAMILY PROTEIN"/>
    <property type="match status" value="1"/>
</dbReference>
<keyword evidence="11" id="KW-1185">Reference proteome</keyword>
<feature type="compositionally biased region" description="Basic and acidic residues" evidence="7">
    <location>
        <begin position="1623"/>
        <end position="1634"/>
    </location>
</feature>
<keyword evidence="2 6" id="KW-0863">Zinc-finger</keyword>
<dbReference type="InterPro" id="IPR049914">
    <property type="entry name" value="PHD1-3/5-6"/>
</dbReference>
<proteinExistence type="predicted"/>
<evidence type="ECO:0000256" key="3">
    <source>
        <dbReference type="ARBA" id="ARBA00022833"/>
    </source>
</evidence>
<feature type="region of interest" description="Disordered" evidence="7">
    <location>
        <begin position="358"/>
        <end position="421"/>
    </location>
</feature>
<feature type="compositionally biased region" description="Polar residues" evidence="7">
    <location>
        <begin position="774"/>
        <end position="790"/>
    </location>
</feature>
<organism evidence="10 11">
    <name type="scientific">Morella rubra</name>
    <name type="common">Chinese bayberry</name>
    <dbReference type="NCBI Taxonomy" id="262757"/>
    <lineage>
        <taxon>Eukaryota</taxon>
        <taxon>Viridiplantae</taxon>
        <taxon>Streptophyta</taxon>
        <taxon>Embryophyta</taxon>
        <taxon>Tracheophyta</taxon>
        <taxon>Spermatophyta</taxon>
        <taxon>Magnoliopsida</taxon>
        <taxon>eudicotyledons</taxon>
        <taxon>Gunneridae</taxon>
        <taxon>Pentapetalae</taxon>
        <taxon>rosids</taxon>
        <taxon>fabids</taxon>
        <taxon>Fagales</taxon>
        <taxon>Myricaceae</taxon>
        <taxon>Morella</taxon>
    </lineage>
</organism>
<feature type="compositionally biased region" description="Basic and acidic residues" evidence="7">
    <location>
        <begin position="368"/>
        <end position="398"/>
    </location>
</feature>
<evidence type="ECO:0000256" key="7">
    <source>
        <dbReference type="SAM" id="MobiDB-lite"/>
    </source>
</evidence>
<evidence type="ECO:0000313" key="11">
    <source>
        <dbReference type="Proteomes" id="UP000516437"/>
    </source>
</evidence>